<feature type="transmembrane region" description="Helical" evidence="1">
    <location>
        <begin position="206"/>
        <end position="228"/>
    </location>
</feature>
<feature type="transmembrane region" description="Helical" evidence="1">
    <location>
        <begin position="151"/>
        <end position="172"/>
    </location>
</feature>
<name>A0A0R1VYI8_9LACO</name>
<feature type="transmembrane region" description="Helical" evidence="1">
    <location>
        <begin position="248"/>
        <end position="269"/>
    </location>
</feature>
<organism evidence="2 3">
    <name type="scientific">Liquorilactobacillus ghanensis DSM 18630</name>
    <dbReference type="NCBI Taxonomy" id="1423750"/>
    <lineage>
        <taxon>Bacteria</taxon>
        <taxon>Bacillati</taxon>
        <taxon>Bacillota</taxon>
        <taxon>Bacilli</taxon>
        <taxon>Lactobacillales</taxon>
        <taxon>Lactobacillaceae</taxon>
        <taxon>Liquorilactobacillus</taxon>
    </lineage>
</organism>
<dbReference type="PATRIC" id="fig|1423750.3.peg.1861"/>
<feature type="transmembrane region" description="Helical" evidence="1">
    <location>
        <begin position="127"/>
        <end position="144"/>
    </location>
</feature>
<comment type="caution">
    <text evidence="2">The sequence shown here is derived from an EMBL/GenBank/DDBJ whole genome shotgun (WGS) entry which is preliminary data.</text>
</comment>
<evidence type="ECO:0008006" key="4">
    <source>
        <dbReference type="Google" id="ProtNLM"/>
    </source>
</evidence>
<keyword evidence="1" id="KW-0472">Membrane</keyword>
<feature type="transmembrane region" description="Helical" evidence="1">
    <location>
        <begin position="302"/>
        <end position="322"/>
    </location>
</feature>
<sequence length="374" mass="42237">MEILWHKKRWINYLILVLLGSGLIVFAAKNDAFLYRQPIMRISQVKNGHPEKTTDEYGNHDQQTQQVLTGKVLNGKHRGETFTLKNTFTRSHAEDQEFKSGQDIFLNLYSSKGKKTTAAFANYKRDVYLFLLVWLMLCLLLLVMRIRGLKAISSVLINFILFLLLVKLDISWNITNFFWIYAVGALLFTALSLLIVIGWNEQSRVTFAAVTSGTTAALGLAVLVMWLTHDNGMHYEALDFATQQPKQLFLASALIGLLGTVMDAATDIVSTVFELKRSQPELEFKQLFASGRQVGRSIMGPLINVLLLIFFTETFALAILYFRTGNTISYTFQWTMSLGLVQAIISGIGITLVIPAASFLAAWRLEWKQHHDNA</sequence>
<dbReference type="AlphaFoldDB" id="A0A0R1VYI8"/>
<keyword evidence="1" id="KW-1133">Transmembrane helix</keyword>
<feature type="transmembrane region" description="Helical" evidence="1">
    <location>
        <begin position="10"/>
        <end position="28"/>
    </location>
</feature>
<dbReference type="PANTHER" id="PTHR41771:SF1">
    <property type="entry name" value="MEMBRANE PROTEIN"/>
    <property type="match status" value="1"/>
</dbReference>
<protein>
    <recommendedName>
        <fullName evidence="4">Multitransmembrane protein</fullName>
    </recommendedName>
</protein>
<feature type="transmembrane region" description="Helical" evidence="1">
    <location>
        <begin position="178"/>
        <end position="199"/>
    </location>
</feature>
<accession>A0A0R1VYI8</accession>
<feature type="transmembrane region" description="Helical" evidence="1">
    <location>
        <begin position="342"/>
        <end position="363"/>
    </location>
</feature>
<evidence type="ECO:0000313" key="2">
    <source>
        <dbReference type="EMBL" id="KRM08131.1"/>
    </source>
</evidence>
<dbReference type="InterPro" id="IPR012507">
    <property type="entry name" value="YibE_F"/>
</dbReference>
<evidence type="ECO:0000256" key="1">
    <source>
        <dbReference type="SAM" id="Phobius"/>
    </source>
</evidence>
<dbReference type="Pfam" id="PF07907">
    <property type="entry name" value="YibE_F"/>
    <property type="match status" value="1"/>
</dbReference>
<dbReference type="Proteomes" id="UP000051451">
    <property type="component" value="Unassembled WGS sequence"/>
</dbReference>
<dbReference type="PANTHER" id="PTHR41771">
    <property type="entry name" value="MEMBRANE PROTEIN-RELATED"/>
    <property type="match status" value="1"/>
</dbReference>
<gene>
    <name evidence="2" type="ORF">FC89_GL001816</name>
</gene>
<evidence type="ECO:0000313" key="3">
    <source>
        <dbReference type="Proteomes" id="UP000051451"/>
    </source>
</evidence>
<reference evidence="2 3" key="1">
    <citation type="journal article" date="2015" name="Genome Announc.">
        <title>Expanding the biotechnology potential of lactobacilli through comparative genomics of 213 strains and associated genera.</title>
        <authorList>
            <person name="Sun Z."/>
            <person name="Harris H.M."/>
            <person name="McCann A."/>
            <person name="Guo C."/>
            <person name="Argimon S."/>
            <person name="Zhang W."/>
            <person name="Yang X."/>
            <person name="Jeffery I.B."/>
            <person name="Cooney J.C."/>
            <person name="Kagawa T.F."/>
            <person name="Liu W."/>
            <person name="Song Y."/>
            <person name="Salvetti E."/>
            <person name="Wrobel A."/>
            <person name="Rasinkangas P."/>
            <person name="Parkhill J."/>
            <person name="Rea M.C."/>
            <person name="O'Sullivan O."/>
            <person name="Ritari J."/>
            <person name="Douillard F.P."/>
            <person name="Paul Ross R."/>
            <person name="Yang R."/>
            <person name="Briner A.E."/>
            <person name="Felis G.E."/>
            <person name="de Vos W.M."/>
            <person name="Barrangou R."/>
            <person name="Klaenhammer T.R."/>
            <person name="Caufield P.W."/>
            <person name="Cui Y."/>
            <person name="Zhang H."/>
            <person name="O'Toole P.W."/>
        </authorList>
    </citation>
    <scope>NUCLEOTIDE SEQUENCE [LARGE SCALE GENOMIC DNA]</scope>
    <source>
        <strain evidence="2 3">DSM 18630</strain>
    </source>
</reference>
<keyword evidence="3" id="KW-1185">Reference proteome</keyword>
<keyword evidence="1" id="KW-0812">Transmembrane</keyword>
<dbReference type="STRING" id="1423750.FC89_GL001816"/>
<proteinExistence type="predicted"/>
<dbReference type="EMBL" id="AZGB01000002">
    <property type="protein sequence ID" value="KRM08131.1"/>
    <property type="molecule type" value="Genomic_DNA"/>
</dbReference>